<reference evidence="3" key="1">
    <citation type="journal article" date="2013" name="Nature">
        <title>Draft genome of the wheat A-genome progenitor Triticum urartu.</title>
        <authorList>
            <person name="Ling H.Q."/>
            <person name="Zhao S."/>
            <person name="Liu D."/>
            <person name="Wang J."/>
            <person name="Sun H."/>
            <person name="Zhang C."/>
            <person name="Fan H."/>
            <person name="Li D."/>
            <person name="Dong L."/>
            <person name="Tao Y."/>
            <person name="Gao C."/>
            <person name="Wu H."/>
            <person name="Li Y."/>
            <person name="Cui Y."/>
            <person name="Guo X."/>
            <person name="Zheng S."/>
            <person name="Wang B."/>
            <person name="Yu K."/>
            <person name="Liang Q."/>
            <person name="Yang W."/>
            <person name="Lou X."/>
            <person name="Chen J."/>
            <person name="Feng M."/>
            <person name="Jian J."/>
            <person name="Zhang X."/>
            <person name="Luo G."/>
            <person name="Jiang Y."/>
            <person name="Liu J."/>
            <person name="Wang Z."/>
            <person name="Sha Y."/>
            <person name="Zhang B."/>
            <person name="Wu H."/>
            <person name="Tang D."/>
            <person name="Shen Q."/>
            <person name="Xue P."/>
            <person name="Zou S."/>
            <person name="Wang X."/>
            <person name="Liu X."/>
            <person name="Wang F."/>
            <person name="Yang Y."/>
            <person name="An X."/>
            <person name="Dong Z."/>
            <person name="Zhang K."/>
            <person name="Zhang X."/>
            <person name="Luo M.C."/>
            <person name="Dvorak J."/>
            <person name="Tong Y."/>
            <person name="Wang J."/>
            <person name="Yang H."/>
            <person name="Li Z."/>
            <person name="Wang D."/>
            <person name="Zhang A."/>
            <person name="Wang J."/>
        </authorList>
    </citation>
    <scope>NUCLEOTIDE SEQUENCE</scope>
</reference>
<dbReference type="EMBL" id="KD039106">
    <property type="protein sequence ID" value="EMS65837.1"/>
    <property type="molecule type" value="Genomic_DNA"/>
</dbReference>
<feature type="transmembrane region" description="Helical" evidence="2">
    <location>
        <begin position="115"/>
        <end position="138"/>
    </location>
</feature>
<evidence type="ECO:0000256" key="2">
    <source>
        <dbReference type="SAM" id="Phobius"/>
    </source>
</evidence>
<feature type="compositionally biased region" description="Basic and acidic residues" evidence="1">
    <location>
        <begin position="365"/>
        <end position="377"/>
    </location>
</feature>
<keyword evidence="2" id="KW-0812">Transmembrane</keyword>
<dbReference type="AlphaFoldDB" id="M8A0L7"/>
<organism evidence="3">
    <name type="scientific">Triticum urartu</name>
    <name type="common">Red wild einkorn</name>
    <name type="synonym">Crithodium urartu</name>
    <dbReference type="NCBI Taxonomy" id="4572"/>
    <lineage>
        <taxon>Eukaryota</taxon>
        <taxon>Viridiplantae</taxon>
        <taxon>Streptophyta</taxon>
        <taxon>Embryophyta</taxon>
        <taxon>Tracheophyta</taxon>
        <taxon>Spermatophyta</taxon>
        <taxon>Magnoliopsida</taxon>
        <taxon>Liliopsida</taxon>
        <taxon>Poales</taxon>
        <taxon>Poaceae</taxon>
        <taxon>BOP clade</taxon>
        <taxon>Pooideae</taxon>
        <taxon>Triticodae</taxon>
        <taxon>Triticeae</taxon>
        <taxon>Triticinae</taxon>
        <taxon>Triticum</taxon>
    </lineage>
</organism>
<name>M8A0L7_TRIUA</name>
<accession>M8A0L7</accession>
<feature type="region of interest" description="Disordered" evidence="1">
    <location>
        <begin position="359"/>
        <end position="399"/>
    </location>
</feature>
<feature type="compositionally biased region" description="Basic residues" evidence="1">
    <location>
        <begin position="389"/>
        <end position="399"/>
    </location>
</feature>
<feature type="region of interest" description="Disordered" evidence="1">
    <location>
        <begin position="212"/>
        <end position="231"/>
    </location>
</feature>
<proteinExistence type="predicted"/>
<sequence length="399" mass="42884">MASLLRRATAAAALHRPTALLLPAAPISSAVTRLPVLIRPAPPAFPFSPRRPMCILTESELNDLKSELIKMEAEGVAQYGSTSTSILKLEIEVDKLCKDTADKAHLTARAVGNTSFMICGVVLSAAVVLGMAGLLALYAAGARAAKNAAGDYVDQKLTEVKMIVEKKVADQYQEDMDLLRHADMKLDSRAAAIKVKEEELHVRQAAITLKKTGATKHGEEGQEDDWMDEDEDDQAAARELPSPYVPHIVTTVEEACAVEARHWSWWRARAATMRAAAWQCRFEAACHGRATARSLKGRPTDGGYLQGHGIYPYVVATYSDGGQGAYGYCVYPMGDGSAGYFQPAFHGACMRRVWSSASGPALGGSRREPAEGGDEAKSGGAPSATTRTRGTHPRQQGRS</sequence>
<keyword evidence="2" id="KW-0472">Membrane</keyword>
<evidence type="ECO:0000313" key="3">
    <source>
        <dbReference type="EMBL" id="EMS65837.1"/>
    </source>
</evidence>
<keyword evidence="2" id="KW-1133">Transmembrane helix</keyword>
<protein>
    <submittedName>
        <fullName evidence="3">Uncharacterized protein</fullName>
    </submittedName>
</protein>
<feature type="compositionally biased region" description="Acidic residues" evidence="1">
    <location>
        <begin position="221"/>
        <end position="231"/>
    </location>
</feature>
<evidence type="ECO:0000256" key="1">
    <source>
        <dbReference type="SAM" id="MobiDB-lite"/>
    </source>
</evidence>
<gene>
    <name evidence="3" type="ORF">TRIUR3_06895</name>
</gene>